<evidence type="ECO:0000313" key="3">
    <source>
        <dbReference type="Proteomes" id="UP000326852"/>
    </source>
</evidence>
<comment type="caution">
    <text evidence="2">The sequence shown here is derived from an EMBL/GenBank/DDBJ whole genome shotgun (WGS) entry which is preliminary data.</text>
</comment>
<gene>
    <name evidence="2" type="ORF">GD627_11990</name>
</gene>
<protein>
    <submittedName>
        <fullName evidence="2">Uncharacterized protein</fullName>
    </submittedName>
</protein>
<proteinExistence type="predicted"/>
<name>A0A5N6MFF0_9MICC</name>
<accession>A0A5N6MFF0</accession>
<dbReference type="AlphaFoldDB" id="A0A5N6MFF0"/>
<organism evidence="2 3">
    <name type="scientific">Arthrobacter yangruifuii</name>
    <dbReference type="NCBI Taxonomy" id="2606616"/>
    <lineage>
        <taxon>Bacteria</taxon>
        <taxon>Bacillati</taxon>
        <taxon>Actinomycetota</taxon>
        <taxon>Actinomycetes</taxon>
        <taxon>Micrococcales</taxon>
        <taxon>Micrococcaceae</taxon>
        <taxon>Arthrobacter</taxon>
    </lineage>
</organism>
<feature type="region of interest" description="Disordered" evidence="1">
    <location>
        <begin position="55"/>
        <end position="85"/>
    </location>
</feature>
<reference evidence="2 3" key="1">
    <citation type="submission" date="2019-08" db="EMBL/GenBank/DDBJ databases">
        <title>Arthrobacter sp. nov., isolated from plateau pika and Tibetan wild ass.</title>
        <authorList>
            <person name="Ge Y."/>
        </authorList>
    </citation>
    <scope>NUCLEOTIDE SEQUENCE [LARGE SCALE GENOMIC DNA]</scope>
    <source>
        <strain evidence="2 3">785</strain>
    </source>
</reference>
<dbReference type="RefSeq" id="WP_152272700.1">
    <property type="nucleotide sequence ID" value="NZ_VTFX01000005.1"/>
</dbReference>
<dbReference type="Proteomes" id="UP000326852">
    <property type="component" value="Unassembled WGS sequence"/>
</dbReference>
<keyword evidence="3" id="KW-1185">Reference proteome</keyword>
<sequence length="85" mass="9170">MSSEEVTCVICSKPGVITWTIDGGGVAGTADLCAVHSKPLIDAVAAAENKPERADIPEWQKATRLPRKTTRKTVLEPLDWTPPED</sequence>
<evidence type="ECO:0000313" key="2">
    <source>
        <dbReference type="EMBL" id="KAD3515024.1"/>
    </source>
</evidence>
<evidence type="ECO:0000256" key="1">
    <source>
        <dbReference type="SAM" id="MobiDB-lite"/>
    </source>
</evidence>
<dbReference type="EMBL" id="VTFX01000005">
    <property type="protein sequence ID" value="KAD3515024.1"/>
    <property type="molecule type" value="Genomic_DNA"/>
</dbReference>